<dbReference type="PROSITE" id="PS50152">
    <property type="entry name" value="25A_SYNTH_3"/>
    <property type="match status" value="1"/>
</dbReference>
<feature type="compositionally biased region" description="Low complexity" evidence="2">
    <location>
        <begin position="333"/>
        <end position="349"/>
    </location>
</feature>
<dbReference type="KEGG" id="pmrn:116949568"/>
<dbReference type="Proteomes" id="UP001318040">
    <property type="component" value="Chromosome 37"/>
</dbReference>
<evidence type="ECO:0000313" key="5">
    <source>
        <dbReference type="RefSeq" id="XP_032822884.1"/>
    </source>
</evidence>
<dbReference type="PANTHER" id="PTHR33689:SF1">
    <property type="entry name" value="FAS-BINDING FACTOR 1"/>
    <property type="match status" value="1"/>
</dbReference>
<keyword evidence="1" id="KW-0175">Coiled coil</keyword>
<feature type="compositionally biased region" description="Basic and acidic residues" evidence="2">
    <location>
        <begin position="414"/>
        <end position="423"/>
    </location>
</feature>
<evidence type="ECO:0000259" key="3">
    <source>
        <dbReference type="Pfam" id="PF21007"/>
    </source>
</evidence>
<feature type="compositionally biased region" description="Acidic residues" evidence="2">
    <location>
        <begin position="243"/>
        <end position="253"/>
    </location>
</feature>
<feature type="compositionally biased region" description="Polar residues" evidence="2">
    <location>
        <begin position="43"/>
        <end position="52"/>
    </location>
</feature>
<dbReference type="GO" id="GO:0090162">
    <property type="term" value="P:establishment of epithelial cell polarity"/>
    <property type="evidence" value="ECO:0007669"/>
    <property type="project" value="InterPro"/>
</dbReference>
<evidence type="ECO:0000256" key="2">
    <source>
        <dbReference type="SAM" id="MobiDB-lite"/>
    </source>
</evidence>
<dbReference type="CTD" id="85302"/>
<feature type="domain" description="Fas-binding factor 1 C-terminal" evidence="3">
    <location>
        <begin position="668"/>
        <end position="1192"/>
    </location>
</feature>
<evidence type="ECO:0000256" key="1">
    <source>
        <dbReference type="SAM" id="Coils"/>
    </source>
</evidence>
<feature type="region of interest" description="Disordered" evidence="2">
    <location>
        <begin position="20"/>
        <end position="434"/>
    </location>
</feature>
<dbReference type="GO" id="GO:0005814">
    <property type="term" value="C:centriole"/>
    <property type="evidence" value="ECO:0007669"/>
    <property type="project" value="TreeGrafter"/>
</dbReference>
<feature type="coiled-coil region" evidence="1">
    <location>
        <begin position="658"/>
        <end position="794"/>
    </location>
</feature>
<name>A0AAJ7TSR1_PETMA</name>
<feature type="compositionally biased region" description="Basic and acidic residues" evidence="2">
    <location>
        <begin position="295"/>
        <end position="307"/>
    </location>
</feature>
<feature type="compositionally biased region" description="Acidic residues" evidence="2">
    <location>
        <begin position="178"/>
        <end position="192"/>
    </location>
</feature>
<evidence type="ECO:0000313" key="4">
    <source>
        <dbReference type="Proteomes" id="UP001318040"/>
    </source>
</evidence>
<dbReference type="Pfam" id="PF21007">
    <property type="entry name" value="FBF1"/>
    <property type="match status" value="1"/>
</dbReference>
<dbReference type="GO" id="GO:0036064">
    <property type="term" value="C:ciliary basal body"/>
    <property type="evidence" value="ECO:0007669"/>
    <property type="project" value="TreeGrafter"/>
</dbReference>
<dbReference type="GO" id="GO:0060271">
    <property type="term" value="P:cilium assembly"/>
    <property type="evidence" value="ECO:0007669"/>
    <property type="project" value="InterPro"/>
</dbReference>
<feature type="compositionally biased region" description="Basic and acidic residues" evidence="2">
    <location>
        <begin position="263"/>
        <end position="287"/>
    </location>
</feature>
<feature type="compositionally biased region" description="Basic and acidic residues" evidence="2">
    <location>
        <begin position="193"/>
        <end position="208"/>
    </location>
</feature>
<dbReference type="GeneID" id="116949568"/>
<dbReference type="GO" id="GO:0097539">
    <property type="term" value="C:ciliary transition fiber"/>
    <property type="evidence" value="ECO:0007669"/>
    <property type="project" value="InterPro"/>
</dbReference>
<dbReference type="RefSeq" id="XP_032822884.1">
    <property type="nucleotide sequence ID" value="XM_032966993.1"/>
</dbReference>
<reference evidence="5" key="1">
    <citation type="submission" date="2025-08" db="UniProtKB">
        <authorList>
            <consortium name="RefSeq"/>
        </authorList>
    </citation>
    <scope>IDENTIFICATION</scope>
    <source>
        <tissue evidence="5">Sperm</tissue>
    </source>
</reference>
<dbReference type="AlphaFoldDB" id="A0AAJ7TSR1"/>
<accession>A0AAJ7TSR1</accession>
<proteinExistence type="predicted"/>
<feature type="compositionally biased region" description="Polar residues" evidence="2">
    <location>
        <begin position="394"/>
        <end position="403"/>
    </location>
</feature>
<feature type="compositionally biased region" description="Polar residues" evidence="2">
    <location>
        <begin position="308"/>
        <end position="320"/>
    </location>
</feature>
<gene>
    <name evidence="5" type="primary">FBF1</name>
</gene>
<sequence length="1202" mass="133627">MDGKSKKDYMRVLDADLTDLLGDEDESIKKPPSRITHGGGSGRINTGKSKSSVLDEDFFSKLAAEAENDEPGSDVSDADPQAVLNKMEDIDDMDADLFGKMKKTGPPASQHFKAGPGQLAQTRGPKTPVPAVTECTAQKKSQSSPAHLAPAKVVEDGQKGISGSPAIPAHPYKKYSFNDDDPLDGLLSDEEETKNMKEKKPLETEKAKPQPSDNSAAKNEFNTAPLPASSKRPVGTSKRCDEITFDDDGDDLVDALGMSDSPKSVKKEASREEDDRRPARSKFDELLGRGTASKLLERPATGERKDSAQQQRAPAGSSQGLGEEEFTFGSYMPSAASSAEGRRSGPSSRRSVRFYGNDNQRKAEEADIMGGLDRGRDKLSTSATPGTPTILATPPQTTQSSRGGPSDWLGLKGDSFDDPKEPASKQNTQLGTSKMGGVDNAVALEPIAVTPSAIGSSSRKLSLSDSKLGAPIMEHAGAGAVIGDDDEDWLLKSLSRKKSQVSALGDDKKIEGFRGSGVDASISKSGITSSSQHDDLLMDSSAEDRLAATHKNRNDSATPTLVSSSRREHLNGHDARIAALIGQPMEQSSFYHAIQPQLGPGYLSQSLFPGNPLSYYQPCQQAAHLMTPQAHGQAILGQAVGQSFIQTDSSQQTQAFTIELDTKQMRRLQMERDQLKSLLDTVQQRHKEDMDILEEGHKQRVRLLQDSWERREASLRQELEEAAGRHSALQREAESERARLASTWQCRVADAEQEAMRQAERLAELQRHSIMEMRRDHEEQIQRLKRLKDQEIDAVTSATSQTRSLNGVIEQMESLSGRMGELTNRVESTHHSSTHELEMETRSRTAQLHELKDRLDRQHRDMEEERARLQYVISKMEARLGEQTRQLEQERWKVKSEQGKMESLKRGLEEERRVMMQQLNLEREELDRAKTLLLKEQEAVMARCGEERKRLAAESAEAQEWRARRADGAEREAARQAERDAQREAAVIKLAQSQADLTVRAGDLKSREDQLNKEREVLERERQELQREREKLNALAQSLNLQAQELDSMMKASSEKYADGERVLRQARRIEGEHQSRLDNIHHQMEALREHEQRVVQEKASMAQERRNMGHLPGTPTPKLHSKYRLRHMDTHCNTSLPPSTSGANLQSALVQSLTSSAAAELHAKLTLFKHTASQDRDFLEDEEHFLRSLKKSSNQSSLSFA</sequence>
<protein>
    <submittedName>
        <fullName evidence="5">Fas-binding factor 1 isoform X1</fullName>
    </submittedName>
</protein>
<organism evidence="4 5">
    <name type="scientific">Petromyzon marinus</name>
    <name type="common">Sea lamprey</name>
    <dbReference type="NCBI Taxonomy" id="7757"/>
    <lineage>
        <taxon>Eukaryota</taxon>
        <taxon>Metazoa</taxon>
        <taxon>Chordata</taxon>
        <taxon>Craniata</taxon>
        <taxon>Vertebrata</taxon>
        <taxon>Cyclostomata</taxon>
        <taxon>Hyperoartia</taxon>
        <taxon>Petromyzontiformes</taxon>
        <taxon>Petromyzontidae</taxon>
        <taxon>Petromyzon</taxon>
    </lineage>
</organism>
<keyword evidence="4" id="KW-1185">Reference proteome</keyword>
<dbReference type="InterPro" id="IPR049390">
    <property type="entry name" value="FBF1_C"/>
</dbReference>
<feature type="coiled-coil region" evidence="1">
    <location>
        <begin position="845"/>
        <end position="1049"/>
    </location>
</feature>
<dbReference type="InterPro" id="IPR033561">
    <property type="entry name" value="FBF1"/>
</dbReference>
<dbReference type="PANTHER" id="PTHR33689">
    <property type="entry name" value="FAS-BINDING FACTOR 1"/>
    <property type="match status" value="1"/>
</dbReference>
<feature type="compositionally biased region" description="Polar residues" evidence="2">
    <location>
        <begin position="135"/>
        <end position="145"/>
    </location>
</feature>
<feature type="compositionally biased region" description="Polar residues" evidence="2">
    <location>
        <begin position="211"/>
        <end position="222"/>
    </location>
</feature>